<dbReference type="GO" id="GO:0016810">
    <property type="term" value="F:hydrolase activity, acting on carbon-nitrogen (but not peptide) bonds"/>
    <property type="evidence" value="ECO:0007669"/>
    <property type="project" value="InterPro"/>
</dbReference>
<dbReference type="PANTHER" id="PTHR42717:SF1">
    <property type="entry name" value="IMIDAZOLONEPROPIONASE AND RELATED AMIDOHYDROLASES"/>
    <property type="match status" value="1"/>
</dbReference>
<organism evidence="2">
    <name type="scientific">Ornithinibacillus sp. 4-3</name>
    <dbReference type="NCBI Taxonomy" id="3231488"/>
    <lineage>
        <taxon>Bacteria</taxon>
        <taxon>Bacillati</taxon>
        <taxon>Bacillota</taxon>
        <taxon>Bacilli</taxon>
        <taxon>Bacillales</taxon>
        <taxon>Bacillaceae</taxon>
        <taxon>Ornithinibacillus</taxon>
    </lineage>
</organism>
<evidence type="ECO:0000259" key="1">
    <source>
        <dbReference type="Pfam" id="PF01979"/>
    </source>
</evidence>
<feature type="domain" description="Amidohydrolase-related" evidence="1">
    <location>
        <begin position="83"/>
        <end position="412"/>
    </location>
</feature>
<dbReference type="PANTHER" id="PTHR42717">
    <property type="entry name" value="DIHYDROOROTASE-RELATED"/>
    <property type="match status" value="1"/>
</dbReference>
<protein>
    <submittedName>
        <fullName evidence="2">Amidohydrolase family protein</fullName>
    </submittedName>
</protein>
<dbReference type="AlphaFoldDB" id="A0AB39HKI6"/>
<dbReference type="InterPro" id="IPR006680">
    <property type="entry name" value="Amidohydro-rel"/>
</dbReference>
<evidence type="ECO:0000313" key="2">
    <source>
        <dbReference type="EMBL" id="XDK32432.1"/>
    </source>
</evidence>
<dbReference type="GO" id="GO:0019213">
    <property type="term" value="F:deacetylase activity"/>
    <property type="evidence" value="ECO:0007669"/>
    <property type="project" value="InterPro"/>
</dbReference>
<gene>
    <name evidence="2" type="ORF">AB4Y30_15710</name>
</gene>
<reference evidence="2" key="1">
    <citation type="submission" date="2024-07" db="EMBL/GenBank/DDBJ databases">
        <title>Halotolerant mesophilic bacterium Ornithinibacillus sp. 4-3, sp. nov., isolated from soil.</title>
        <authorList>
            <person name="Sidarenka A.V."/>
            <person name="Guliayeva D.E."/>
            <person name="Leanovich S.I."/>
            <person name="Hileuskaya K.S."/>
            <person name="Akhremchuk A.E."/>
            <person name="Sikolenko M.A."/>
            <person name="Valentovich L.N."/>
        </authorList>
    </citation>
    <scope>NUCLEOTIDE SEQUENCE</scope>
    <source>
        <strain evidence="2">4-3</strain>
    </source>
</reference>
<dbReference type="InterPro" id="IPR020043">
    <property type="entry name" value="Deacetylase_Atu3266-like"/>
</dbReference>
<dbReference type="InterPro" id="IPR011059">
    <property type="entry name" value="Metal-dep_hydrolase_composite"/>
</dbReference>
<proteinExistence type="predicted"/>
<sequence>MYQAYQQNFLDSIAHVKNNIVKDPHGERVLSGRMILKGGMVVDPYNQKEMETDIAIIADEIVEVSDVIPEEKGDVIIPCDGLLVVPGLIDAHLHLGDLFETSVQPIFEAAQDGVTMAFSPGAGNTFMAPSLLAAEVDRGIPLNIGLLLGAPNILGTMLDVEELIALFKGELAEETAAQKMTRNVFAYLNSPFIIGLKDHMGHYIMPDEKIDAIYEITSKANLMFMSHTQCPEHANRIVELSKGRKLHLAHATAPGGGTHGDPVNAMKTVMELCKLENVSAEFVTSMLRPGLGNRDGLLMTKASQQVAYDALEAGVVKILNSDGQSAATMKGFGDTRDNIPALLEIVEAGILSLQDSIATMTANVAELMTQITKNPWWSEKVGHLGVGALANVTIIDRRDKMATYTIVNGNLVAFENRIIRSGNGAGRLVSKFGTLRNLGIGHLPMFSYKND</sequence>
<dbReference type="SUPFAM" id="SSF51338">
    <property type="entry name" value="Composite domain of metallo-dependent hydrolases"/>
    <property type="match status" value="1"/>
</dbReference>
<name>A0AB39HKI6_9BACI</name>
<dbReference type="Pfam" id="PF01979">
    <property type="entry name" value="Amidohydro_1"/>
    <property type="match status" value="1"/>
</dbReference>
<dbReference type="Gene3D" id="3.20.20.140">
    <property type="entry name" value="Metal-dependent hydrolases"/>
    <property type="match status" value="1"/>
</dbReference>
<dbReference type="SUPFAM" id="SSF51556">
    <property type="entry name" value="Metallo-dependent hydrolases"/>
    <property type="match status" value="1"/>
</dbReference>
<dbReference type="InterPro" id="IPR032466">
    <property type="entry name" value="Metal_Hydrolase"/>
</dbReference>
<dbReference type="EMBL" id="CP162599">
    <property type="protein sequence ID" value="XDK32432.1"/>
    <property type="molecule type" value="Genomic_DNA"/>
</dbReference>
<dbReference type="RefSeq" id="WP_368653121.1">
    <property type="nucleotide sequence ID" value="NZ_CP162599.1"/>
</dbReference>
<accession>A0AB39HKI6</accession>